<sequence length="178" mass="18810">MCLRPAIGIAAIGPVIAEQGGSETAQRFGVTLGISAPRYPHIEGGAAPAAHLGRVDEHAAIAFQHAQRGRPYIGAIDVAALPGGGDVAWIEIDQSHLCKGDAPVLQGFQQAVMGGATERRGDDASDQLLRAVEGRAHHQRFASIGARGDKEHHQRQLARQGSRQRHRTDVANLDAICG</sequence>
<dbReference type="Proteomes" id="UP000036403">
    <property type="component" value="Unassembled WGS sequence"/>
</dbReference>
<dbReference type="PaxDb" id="67767-A0A0J7JXT0"/>
<proteinExistence type="predicted"/>
<dbReference type="AlphaFoldDB" id="A0A0J7JXT0"/>
<evidence type="ECO:0000313" key="1">
    <source>
        <dbReference type="EMBL" id="KMQ82854.1"/>
    </source>
</evidence>
<gene>
    <name evidence="1" type="ORF">RF55_21655</name>
</gene>
<name>A0A0J7JXT0_LASNI</name>
<reference evidence="1 2" key="1">
    <citation type="submission" date="2015-04" db="EMBL/GenBank/DDBJ databases">
        <title>Lasius niger genome sequencing.</title>
        <authorList>
            <person name="Konorov E.A."/>
            <person name="Nikitin M.A."/>
            <person name="Kirill M.V."/>
            <person name="Chang P."/>
        </authorList>
    </citation>
    <scope>NUCLEOTIDE SEQUENCE [LARGE SCALE GENOMIC DNA]</scope>
    <source>
        <tissue evidence="1">Whole</tissue>
    </source>
</reference>
<protein>
    <submittedName>
        <fullName evidence="1">Spore cortex-lytic enzyme</fullName>
    </submittedName>
</protein>
<comment type="caution">
    <text evidence="1">The sequence shown here is derived from an EMBL/GenBank/DDBJ whole genome shotgun (WGS) entry which is preliminary data.</text>
</comment>
<keyword evidence="2" id="KW-1185">Reference proteome</keyword>
<evidence type="ECO:0000313" key="2">
    <source>
        <dbReference type="Proteomes" id="UP000036403"/>
    </source>
</evidence>
<accession>A0A0J7JXT0</accession>
<organism evidence="1 2">
    <name type="scientific">Lasius niger</name>
    <name type="common">Black garden ant</name>
    <dbReference type="NCBI Taxonomy" id="67767"/>
    <lineage>
        <taxon>Eukaryota</taxon>
        <taxon>Metazoa</taxon>
        <taxon>Ecdysozoa</taxon>
        <taxon>Arthropoda</taxon>
        <taxon>Hexapoda</taxon>
        <taxon>Insecta</taxon>
        <taxon>Pterygota</taxon>
        <taxon>Neoptera</taxon>
        <taxon>Endopterygota</taxon>
        <taxon>Hymenoptera</taxon>
        <taxon>Apocrita</taxon>
        <taxon>Aculeata</taxon>
        <taxon>Formicoidea</taxon>
        <taxon>Formicidae</taxon>
        <taxon>Formicinae</taxon>
        <taxon>Lasius</taxon>
        <taxon>Lasius</taxon>
    </lineage>
</organism>
<dbReference type="EMBL" id="LBMM01022639">
    <property type="protein sequence ID" value="KMQ82854.1"/>
    <property type="molecule type" value="Genomic_DNA"/>
</dbReference>